<dbReference type="InterPro" id="IPR045902">
    <property type="entry name" value="SANBR-like"/>
</dbReference>
<reference evidence="3 4" key="1">
    <citation type="journal article" date="2012" name="BMC Genomics">
        <title>Comparative genomic analysis of human infective Trypanosoma cruzi lineages with the bat-restricted subspecies T. cruzi marinkellei.</title>
        <authorList>
            <person name="Franzen O."/>
            <person name="Talavera-Lopez C."/>
            <person name="Ochaya S."/>
            <person name="Butler C.E."/>
            <person name="Messenger L.A."/>
            <person name="Lewis M.D."/>
            <person name="Llewellyn M.S."/>
            <person name="Marinkelle C.J."/>
            <person name="Tyler K.M."/>
            <person name="Miles M.A."/>
            <person name="Andersson B."/>
        </authorList>
    </citation>
    <scope>NUCLEOTIDE SEQUENCE [LARGE SCALE GENOMIC DNA]</scope>
    <source>
        <strain evidence="3 4">B7</strain>
    </source>
</reference>
<protein>
    <recommendedName>
        <fullName evidence="2">SANT and BTB domain-containing protein</fullName>
    </recommendedName>
</protein>
<dbReference type="OrthoDB" id="550012at2759"/>
<sequence>MARKAENGRVTASGVGVGGGGVGTTPSAMPPPREVEVTVYDKLLNEVRTFRCHQHLLETSMSYFEPIIRRYLEEEAEEEEKKRVRAEIERAKGSNSGASAATKTETNIGVTDGSAEKKAMIGTRRQGDVGPSLRSSVKNSLPPIPIRVNCDLSIFSWLMAYIEGKGRPFTPENAVSIALSSNFLLMTQLVDLPLQYIKENLVPVMLSGVNMECLTGELLARLCTMLSEGDLARAFLRLFDWRAEYSANRRFLTALLRHVVCDRLGQRRAGGLRWCQYCGVLFDQHELLRLERSGKNVKPALCPRLTESSIGTRGEILTTHVASKQPANLAFPSISWSDEHVERWAWRIIGATYFFLCRQCNHLVSLIDTTTHGCSGGVAAFSCVEGGNRADGEALLAWYANSKDLYVGGLNPIYSRQTDVPREFVLTLSPMGDWTCEDGGDCAVPGLWCTHPIAVERSVDTKGRVSLDTQNGFERWLMLELQQMMEDFGSGGKTNTSVSDAQTPIPPSTAPTTNFALQSSLKTSNRGTEYMAGPGVRRTSYRGNRAESRSGFGSGNDVVSKRKETFNNNGIQRVKAPSGGAHLASDSNTNNIVSSFSNGARIRSAQSSRTSLRKIINFDPESIGGNSFISQAQR</sequence>
<gene>
    <name evidence="3" type="ORF">MOQ_001337</name>
</gene>
<dbReference type="Proteomes" id="UP000007350">
    <property type="component" value="Unassembled WGS sequence"/>
</dbReference>
<evidence type="ECO:0000313" key="4">
    <source>
        <dbReference type="Proteomes" id="UP000007350"/>
    </source>
</evidence>
<proteinExistence type="predicted"/>
<keyword evidence="4" id="KW-1185">Reference proteome</keyword>
<accession>K2NTZ5</accession>
<dbReference type="InterPro" id="IPR021777">
    <property type="entry name" value="SANBR_BTB"/>
</dbReference>
<name>K2NTZ5_TRYCR</name>
<feature type="region of interest" description="Disordered" evidence="1">
    <location>
        <begin position="526"/>
        <end position="559"/>
    </location>
</feature>
<evidence type="ECO:0000256" key="1">
    <source>
        <dbReference type="SAM" id="MobiDB-lite"/>
    </source>
</evidence>
<dbReference type="Pfam" id="PF11822">
    <property type="entry name" value="BTB_SANBR"/>
    <property type="match status" value="1"/>
</dbReference>
<feature type="region of interest" description="Disordered" evidence="1">
    <location>
        <begin position="1"/>
        <end position="32"/>
    </location>
</feature>
<dbReference type="PANTHER" id="PTHR20946:SF0">
    <property type="entry name" value="SANT AND BTB DOMAIN REGULATOR OF CLASS SWITCH RECOMBINATION"/>
    <property type="match status" value="1"/>
</dbReference>
<dbReference type="AlphaFoldDB" id="K2NTZ5"/>
<feature type="compositionally biased region" description="Polar residues" evidence="1">
    <location>
        <begin position="493"/>
        <end position="502"/>
    </location>
</feature>
<dbReference type="PANTHER" id="PTHR20946">
    <property type="entry name" value="SANT AND BTB DOMAIN REGULATOR OF CLASS SWITCH RECOMBINATION"/>
    <property type="match status" value="1"/>
</dbReference>
<feature type="region of interest" description="Disordered" evidence="1">
    <location>
        <begin position="491"/>
        <end position="513"/>
    </location>
</feature>
<evidence type="ECO:0000259" key="2">
    <source>
        <dbReference type="Pfam" id="PF11822"/>
    </source>
</evidence>
<evidence type="ECO:0000313" key="3">
    <source>
        <dbReference type="EMBL" id="EKF38461.1"/>
    </source>
</evidence>
<dbReference type="EMBL" id="AHKC01005624">
    <property type="protein sequence ID" value="EKF38461.1"/>
    <property type="molecule type" value="Genomic_DNA"/>
</dbReference>
<comment type="caution">
    <text evidence="3">The sequence shown here is derived from an EMBL/GenBank/DDBJ whole genome shotgun (WGS) entry which is preliminary data.</text>
</comment>
<feature type="domain" description="SANT and BTB" evidence="2">
    <location>
        <begin position="35"/>
        <end position="193"/>
    </location>
</feature>
<organism evidence="3 4">
    <name type="scientific">Trypanosoma cruzi marinkellei</name>
    <dbReference type="NCBI Taxonomy" id="85056"/>
    <lineage>
        <taxon>Eukaryota</taxon>
        <taxon>Discoba</taxon>
        <taxon>Euglenozoa</taxon>
        <taxon>Kinetoplastea</taxon>
        <taxon>Metakinetoplastina</taxon>
        <taxon>Trypanosomatida</taxon>
        <taxon>Trypanosomatidae</taxon>
        <taxon>Trypanosoma</taxon>
        <taxon>Schizotrypanum</taxon>
    </lineage>
</organism>